<dbReference type="EMBL" id="FXYZ01000034">
    <property type="protein sequence ID" value="SMY02515.1"/>
    <property type="molecule type" value="Genomic_DNA"/>
</dbReference>
<dbReference type="RefSeq" id="WP_101598859.1">
    <property type="nucleotide sequence ID" value="NZ_FXYZ01000034.1"/>
</dbReference>
<protein>
    <submittedName>
        <fullName evidence="1">Uncharacterized protein</fullName>
    </submittedName>
</protein>
<reference evidence="1 2" key="1">
    <citation type="submission" date="2017-03" db="EMBL/GenBank/DDBJ databases">
        <authorList>
            <person name="Afonso C.L."/>
            <person name="Miller P.J."/>
            <person name="Scott M.A."/>
            <person name="Spackman E."/>
            <person name="Goraichik I."/>
            <person name="Dimitrov K.M."/>
            <person name="Suarez D.L."/>
            <person name="Swayne D.E."/>
        </authorList>
    </citation>
    <scope>NUCLEOTIDE SEQUENCE [LARGE SCALE GENOMIC DNA]</scope>
    <source>
        <strain evidence="2">6(3)</strain>
    </source>
</reference>
<evidence type="ECO:0000313" key="1">
    <source>
        <dbReference type="EMBL" id="SMY02515.1"/>
    </source>
</evidence>
<sequence>MIDPDLNPRKMRFQLSTSTVSADFAPLDFRHPVLAGELADALLHMHRSLGLAGGTAYNYRHAIVSLLRGLPTSYPRIVSLGMLDGDLVEALHEWELSLAATYPPESTLPSKRGRQIRRLIQIHEATGRPVGDSVLAWAQGRVLHGGGEETPLDEFSNAERLAIRDECRRRIRTLEDRLAIGQRGLCHGSAPDSDGWVRAHDAIWAVRHEGRYPGVSIDAVAVRACDQGVLNELSEEFAFDRATTYGGGARVMRRLMSYLYPSDTDLVAFRTLLQLETGAAPEEWSRVTLSDIETATDAIHVRLHKARARRSRTVRCALTHDGRTGWRAGDLLRRLIAVTKHARDEMTANLAPDAESLFLTVNRTSTRHLAARAESFSRRPFSSILTSISPSISHPHDARRLRKTVKSVRAAVLRSADVAAGDDHSVEVYQRHYAQTTTVHVLAGAAVNAAQQQVFTRIQRGPIFVNAHAHSVDGEADDTLAEAAAAEVTASSTDREMNVAHCASPYESPFSPAGRLCEHRPSMCFACPNAIVFADHLPRIIGYREVLRSYENEMSPAQFASVYGQQVANIEQVLDMFSQEQRDQASRDIQDVAERVHVPLAQRGAHL</sequence>
<dbReference type="AlphaFoldDB" id="A0A2H1KRV4"/>
<name>A0A2H1KRV4_BREAU</name>
<dbReference type="Proteomes" id="UP000234327">
    <property type="component" value="Unassembled WGS sequence"/>
</dbReference>
<gene>
    <name evidence="1" type="ORF">BAURA63_03663</name>
</gene>
<accession>A0A2H1KRV4</accession>
<proteinExistence type="predicted"/>
<organism evidence="1 2">
    <name type="scientific">Brevibacterium aurantiacum</name>
    <dbReference type="NCBI Taxonomy" id="273384"/>
    <lineage>
        <taxon>Bacteria</taxon>
        <taxon>Bacillati</taxon>
        <taxon>Actinomycetota</taxon>
        <taxon>Actinomycetes</taxon>
        <taxon>Micrococcales</taxon>
        <taxon>Brevibacteriaceae</taxon>
        <taxon>Brevibacterium</taxon>
    </lineage>
</organism>
<evidence type="ECO:0000313" key="2">
    <source>
        <dbReference type="Proteomes" id="UP000234327"/>
    </source>
</evidence>